<dbReference type="CDD" id="cd00609">
    <property type="entry name" value="AAT_like"/>
    <property type="match status" value="1"/>
</dbReference>
<dbReference type="InterPro" id="IPR015421">
    <property type="entry name" value="PyrdxlP-dep_Trfase_major"/>
</dbReference>
<dbReference type="EMBL" id="JAJEPR010000012">
    <property type="protein sequence ID" value="MCC2189939.1"/>
    <property type="molecule type" value="Genomic_DNA"/>
</dbReference>
<dbReference type="Gene3D" id="3.90.1150.10">
    <property type="entry name" value="Aspartate Aminotransferase, domain 1"/>
    <property type="match status" value="1"/>
</dbReference>
<comment type="similarity">
    <text evidence="5">Belongs to the class-II pyridoxal-phosphate-dependent aminotransferase family. MalY/PatB cystathionine beta-lyase subfamily.</text>
</comment>
<dbReference type="GO" id="GO:0030170">
    <property type="term" value="F:pyridoxal phosphate binding"/>
    <property type="evidence" value="ECO:0007669"/>
    <property type="project" value="InterPro"/>
</dbReference>
<proteinExistence type="inferred from homology"/>
<evidence type="ECO:0000256" key="4">
    <source>
        <dbReference type="ARBA" id="ARBA00023239"/>
    </source>
</evidence>
<evidence type="ECO:0000313" key="7">
    <source>
        <dbReference type="EMBL" id="MCC2189939.1"/>
    </source>
</evidence>
<dbReference type="GO" id="GO:0047804">
    <property type="term" value="F:cysteine-S-conjugate beta-lyase activity"/>
    <property type="evidence" value="ECO:0007669"/>
    <property type="project" value="UniProtKB-EC"/>
</dbReference>
<dbReference type="GO" id="GO:0008483">
    <property type="term" value="F:transaminase activity"/>
    <property type="evidence" value="ECO:0007669"/>
    <property type="project" value="UniProtKB-KW"/>
</dbReference>
<reference evidence="7 8" key="1">
    <citation type="submission" date="2021-10" db="EMBL/GenBank/DDBJ databases">
        <title>Anaerobic single-cell dispensing facilitates the cultivation of human gut bacteria.</title>
        <authorList>
            <person name="Afrizal A."/>
        </authorList>
    </citation>
    <scope>NUCLEOTIDE SEQUENCE [LARGE SCALE GENOMIC DNA]</scope>
    <source>
        <strain evidence="7 8">CLA-AA-H277</strain>
    </source>
</reference>
<feature type="domain" description="Aminotransferase class I/classII large" evidence="6">
    <location>
        <begin position="45"/>
        <end position="393"/>
    </location>
</feature>
<name>A0AAE3DT54_9FIRM</name>
<dbReference type="PANTHER" id="PTHR43525:SF1">
    <property type="entry name" value="PROTEIN MALY"/>
    <property type="match status" value="1"/>
</dbReference>
<dbReference type="Gene3D" id="3.40.640.10">
    <property type="entry name" value="Type I PLP-dependent aspartate aminotransferase-like (Major domain)"/>
    <property type="match status" value="1"/>
</dbReference>
<accession>A0AAE3DT54</accession>
<evidence type="ECO:0000256" key="1">
    <source>
        <dbReference type="ARBA" id="ARBA00001933"/>
    </source>
</evidence>
<dbReference type="InterPro" id="IPR051798">
    <property type="entry name" value="Class-II_PLP-Dep_Aminotrans"/>
</dbReference>
<comment type="cofactor">
    <cofactor evidence="1">
        <name>pyridoxal 5'-phosphate</name>
        <dbReference type="ChEBI" id="CHEBI:597326"/>
    </cofactor>
</comment>
<dbReference type="InterPro" id="IPR015424">
    <property type="entry name" value="PyrdxlP-dep_Trfase"/>
</dbReference>
<keyword evidence="7" id="KW-0808">Transferase</keyword>
<dbReference type="AlphaFoldDB" id="A0AAE3DT54"/>
<dbReference type="InterPro" id="IPR004839">
    <property type="entry name" value="Aminotransferase_I/II_large"/>
</dbReference>
<organism evidence="7 8">
    <name type="scientific">Fusicatenibacter faecihominis</name>
    <dbReference type="NCBI Taxonomy" id="2881276"/>
    <lineage>
        <taxon>Bacteria</taxon>
        <taxon>Bacillati</taxon>
        <taxon>Bacillota</taxon>
        <taxon>Clostridia</taxon>
        <taxon>Lachnospirales</taxon>
        <taxon>Lachnospiraceae</taxon>
        <taxon>Fusicatenibacter</taxon>
    </lineage>
</organism>
<comment type="caution">
    <text evidence="7">The sequence shown here is derived from an EMBL/GenBank/DDBJ whole genome shotgun (WGS) entry which is preliminary data.</text>
</comment>
<dbReference type="Proteomes" id="UP001197875">
    <property type="component" value="Unassembled WGS sequence"/>
</dbReference>
<evidence type="ECO:0000256" key="5">
    <source>
        <dbReference type="ARBA" id="ARBA00037974"/>
    </source>
</evidence>
<evidence type="ECO:0000313" key="8">
    <source>
        <dbReference type="Proteomes" id="UP001197875"/>
    </source>
</evidence>
<gene>
    <name evidence="7" type="ORF">LKD71_08995</name>
</gene>
<protein>
    <recommendedName>
        <fullName evidence="2">cysteine-S-conjugate beta-lyase</fullName>
        <ecNumber evidence="2">4.4.1.13</ecNumber>
    </recommendedName>
</protein>
<evidence type="ECO:0000256" key="3">
    <source>
        <dbReference type="ARBA" id="ARBA00022898"/>
    </source>
</evidence>
<dbReference type="SUPFAM" id="SSF53383">
    <property type="entry name" value="PLP-dependent transferases"/>
    <property type="match status" value="1"/>
</dbReference>
<evidence type="ECO:0000259" key="6">
    <source>
        <dbReference type="Pfam" id="PF00155"/>
    </source>
</evidence>
<keyword evidence="4" id="KW-0456">Lyase</keyword>
<dbReference type="EC" id="4.4.1.13" evidence="2"/>
<keyword evidence="8" id="KW-1185">Reference proteome</keyword>
<keyword evidence="3" id="KW-0663">Pyridoxal phosphate</keyword>
<sequence>MKYDFTTIYDRHGKDALAVDNMGDGQAPDLPKEGFDAIPMWVADMNFATVPTVQEALTERIKHPLFGYFPPSEEYFDSIIRWQTKRNGVIGLSKEHIGYENGVLGGVISALGAFAIPGDSVLLHSPTYVGFTRCIIDSGFHIVHSPLKKDENGVWRMDYEDMDAKLKANKIHVAVFCSPHNPCGRVWEKWEIEKAMEVYKANDCVVISDEIWSDLILPGNHHTPTQSVSEDARNRTIAFYAPSKTFNLAGLVGSYHIVYNQYLRDRLISKAEKTEYNSMNVLSMHALIGAYRPEGYEWVDELCQVIDGNMEFACNYIREHFEGVRVSRPQGTYMLFVDFEGWCQKTGRSMDQLIKAGWDVGVAWQDGRPFHGEYSIRINLALPLTKVQEAFGRLNKYVINA</sequence>
<keyword evidence="7" id="KW-0032">Aminotransferase</keyword>
<dbReference type="Pfam" id="PF00155">
    <property type="entry name" value="Aminotran_1_2"/>
    <property type="match status" value="1"/>
</dbReference>
<dbReference type="InterPro" id="IPR015422">
    <property type="entry name" value="PyrdxlP-dep_Trfase_small"/>
</dbReference>
<evidence type="ECO:0000256" key="2">
    <source>
        <dbReference type="ARBA" id="ARBA00012224"/>
    </source>
</evidence>
<dbReference type="RefSeq" id="WP_227615147.1">
    <property type="nucleotide sequence ID" value="NZ_JAJEPR010000012.1"/>
</dbReference>
<dbReference type="PANTHER" id="PTHR43525">
    <property type="entry name" value="PROTEIN MALY"/>
    <property type="match status" value="1"/>
</dbReference>